<keyword evidence="4" id="KW-0496">Mitochondrion</keyword>
<dbReference type="EMBL" id="OVEO01000004">
    <property type="protein sequence ID" value="SPQ95701.1"/>
    <property type="molecule type" value="Genomic_DNA"/>
</dbReference>
<keyword evidence="1" id="KW-0472">Membrane</keyword>
<organism evidence="3 5">
    <name type="scientific">Plasmodiophora brassicae</name>
    <name type="common">Clubroot disease agent</name>
    <dbReference type="NCBI Taxonomy" id="37360"/>
    <lineage>
        <taxon>Eukaryota</taxon>
        <taxon>Sar</taxon>
        <taxon>Rhizaria</taxon>
        <taxon>Endomyxa</taxon>
        <taxon>Phytomyxea</taxon>
        <taxon>Plasmodiophorida</taxon>
        <taxon>Plasmodiophoridae</taxon>
        <taxon>Plasmodiophora</taxon>
    </lineage>
</organism>
<reference evidence="3 5" key="1">
    <citation type="submission" date="2015-02" db="EMBL/GenBank/DDBJ databases">
        <authorList>
            <person name="Chooi Y.-H."/>
        </authorList>
    </citation>
    <scope>NUCLEOTIDE SEQUENCE [LARGE SCALE GENOMIC DNA]</scope>
    <source>
        <strain evidence="3">E3</strain>
    </source>
</reference>
<evidence type="ECO:0000313" key="6">
    <source>
        <dbReference type="Proteomes" id="UP000290189"/>
    </source>
</evidence>
<gene>
    <name evidence="3" type="ORF">PBRA_003229</name>
    <name evidence="4" type="ORF">PLBR_LOCUS2916</name>
</gene>
<keyword evidence="5" id="KW-1185">Reference proteome</keyword>
<keyword evidence="1" id="KW-1133">Transmembrane helix</keyword>
<dbReference type="AlphaFoldDB" id="A0A0G4J7V2"/>
<reference evidence="4 6" key="2">
    <citation type="submission" date="2018-03" db="EMBL/GenBank/DDBJ databases">
        <authorList>
            <person name="Fogelqvist J."/>
        </authorList>
    </citation>
    <scope>NUCLEOTIDE SEQUENCE [LARGE SCALE GENOMIC DNA]</scope>
</reference>
<dbReference type="EMBL" id="CDSF01000144">
    <property type="protein sequence ID" value="CEP03469.1"/>
    <property type="molecule type" value="Genomic_DNA"/>
</dbReference>
<feature type="transmembrane region" description="Helical" evidence="1">
    <location>
        <begin position="79"/>
        <end position="99"/>
    </location>
</feature>
<evidence type="ECO:0000313" key="5">
    <source>
        <dbReference type="Proteomes" id="UP000039324"/>
    </source>
</evidence>
<dbReference type="InterPro" id="IPR004147">
    <property type="entry name" value="ABC1_dom"/>
</dbReference>
<dbReference type="Pfam" id="PF03109">
    <property type="entry name" value="ABC1"/>
    <property type="match status" value="1"/>
</dbReference>
<accession>A0A0G4J7V2</accession>
<evidence type="ECO:0000256" key="1">
    <source>
        <dbReference type="SAM" id="Phobius"/>
    </source>
</evidence>
<evidence type="ECO:0000313" key="3">
    <source>
        <dbReference type="EMBL" id="CEP03469.1"/>
    </source>
</evidence>
<protein>
    <recommendedName>
        <fullName evidence="2">ABC1 atypical kinase-like domain-containing protein</fullName>
    </recommendedName>
</protein>
<sequence length="1237" mass="137024">MQLLGTIRSTMRDFGGSVMSAVRASGGWVRMHPKLCTLICLTAVAVIVSTATVLLVPSGHQGSPMLKGTKKVGSSRSGVIARSLTAAGIVAGLTTAAYYRGWKRRQIRQPEQQTGRTTTGLAESLMSRKTAMKAAATVNEVVGLRKLDAVLVGGALALPAVAEFAWNRRGAVEAERNTSRVGVGIPFVQASDYMPAKQTRGKLVKLRQRYGNNTLFYILQQHMYNPLLVSDNMHLVQALLDAADESDFTAVDDLGRHTIWSFMDLAVDDLIMFQYYRPVLVALFDHRFVTPALLNAHDYYKITMLHQVMNEIRFPSQVPGRVEFLFDLVDMLLKPSSGNGADPGMPDSEGTTPTDILLDAIQRCNMSCPAGQDRLTALLGKLRGRGATDADPVRGESAVTNGTRYDAAMRVRRFVADVIDCHVFRGNIGDSEFAGCLRRVQRVPDDILSSETAARDAADGIPGLWTVLRHVASAPSVADDWAWYIDVLPVHRMVLRTKSQEAAIWAGPKIDPWQEMPRLLNTAKAHPLSPLIVDGYHQYVDKFSQFALMFEMMAGSGSPSWILKGRFLSALLRTELRADLYTTLSNVVMAGGPVIMKTMQECAARFLNKDMKAAARQFFDRIRPMSRADLIAQLHADFGDDTELGRVLPGFQFESSGSASVAEGHLSECVTTPGAAPVPVFVKVRRRFVDVLFQEEERALVAFFPTGQTQPRWTGSHRYRLGQLGESGQRRNKLLMPTFLRVPHDLDFAGEARALEFASQRFKPLAPRIRMPAVLLVRPNPNVIVMSRAPGHGATVLDWTPDVKNKGADVCELIDAFETFAQAWFEDMLFSGADTVVHTDLHLGNMMYAYDKADVHYEHSGLTILDWGQIQYLGSGISRVQASKLLSLVIGSVIGNVDMVLYAFDNATAVDNVIRRQFVSSRFPHKRLKVALREYVEHCQGSFAAYLNVFKGGVTSLFQSFFQLGDKFRDNPCPSRVFRSFPEFIMEHLQAWIGKCSRLYARDIVRLLSGGLVFGAPDNGLQTTSVVDAALGKLLTDGNARRAVALGRQAVGTRELGQLADVPGSVIREAAQWVYKSTFERVPVRVHPSVSRWGKVFAIELAYQAVRDKLKLAADQKSSLSDDRRQTPPLSTMKIAQALVRRVAIIVAIARFDRFLTVQRHKVNRWLTTPAKVPEKNVQDLESDLKKEKNRAPWVAKAQRVFGQAKAALTTLYLPWRTAIIQLRAVNAIRTAVDTLL</sequence>
<geneLocation type="mitochondrion" evidence="4"/>
<dbReference type="InterPro" id="IPR011009">
    <property type="entry name" value="Kinase-like_dom_sf"/>
</dbReference>
<feature type="transmembrane region" description="Helical" evidence="1">
    <location>
        <begin position="35"/>
        <end position="59"/>
    </location>
</feature>
<dbReference type="Proteomes" id="UP000039324">
    <property type="component" value="Unassembled WGS sequence"/>
</dbReference>
<name>A0A0G4J7V2_PLABS</name>
<feature type="domain" description="ABC1 atypical kinase-like" evidence="2">
    <location>
        <begin position="619"/>
        <end position="886"/>
    </location>
</feature>
<evidence type="ECO:0000259" key="2">
    <source>
        <dbReference type="Pfam" id="PF03109"/>
    </source>
</evidence>
<proteinExistence type="predicted"/>
<dbReference type="Proteomes" id="UP000290189">
    <property type="component" value="Unassembled WGS sequence"/>
</dbReference>
<evidence type="ECO:0000313" key="4">
    <source>
        <dbReference type="EMBL" id="SPQ95701.1"/>
    </source>
</evidence>
<dbReference type="SUPFAM" id="SSF56112">
    <property type="entry name" value="Protein kinase-like (PK-like)"/>
    <property type="match status" value="1"/>
</dbReference>
<keyword evidence="1" id="KW-0812">Transmembrane</keyword>